<dbReference type="AlphaFoldDB" id="A0A927CYD2"/>
<name>A0A927CYD2_9BACI</name>
<feature type="domain" description="HD-GYP" evidence="1">
    <location>
        <begin position="160"/>
        <end position="357"/>
    </location>
</feature>
<dbReference type="CDD" id="cd00077">
    <property type="entry name" value="HDc"/>
    <property type="match status" value="1"/>
</dbReference>
<organism evidence="2 3">
    <name type="scientific">Peribacillus faecalis</name>
    <dbReference type="NCBI Taxonomy" id="2772559"/>
    <lineage>
        <taxon>Bacteria</taxon>
        <taxon>Bacillati</taxon>
        <taxon>Bacillota</taxon>
        <taxon>Bacilli</taxon>
        <taxon>Bacillales</taxon>
        <taxon>Bacillaceae</taxon>
        <taxon>Peribacillus</taxon>
    </lineage>
</organism>
<accession>A0A927CYD2</accession>
<keyword evidence="3" id="KW-1185">Reference proteome</keyword>
<evidence type="ECO:0000313" key="2">
    <source>
        <dbReference type="EMBL" id="MBD3109316.1"/>
    </source>
</evidence>
<dbReference type="Proteomes" id="UP000602076">
    <property type="component" value="Unassembled WGS sequence"/>
</dbReference>
<dbReference type="Pfam" id="PF13487">
    <property type="entry name" value="HD_5"/>
    <property type="match status" value="1"/>
</dbReference>
<evidence type="ECO:0000259" key="1">
    <source>
        <dbReference type="PROSITE" id="PS51832"/>
    </source>
</evidence>
<dbReference type="EMBL" id="JACXSI010000033">
    <property type="protein sequence ID" value="MBD3109316.1"/>
    <property type="molecule type" value="Genomic_DNA"/>
</dbReference>
<sequence>MAGFGSFFYSAIILRIVSFLFCSFCFNDIIGIKDRLWNRSDILLVKTTSIVEGCVLAKDIFSKTSKPIMSKKTVLTNELKQILQAFLINEVSVERKLENGDIFAPKEVIQVEEVVAAVPETGFMSIYLEAIQHFKRLFNSWQAGFPVDLAEIRKIFVPLLELALENIQDVFSTYQYSTKNEYFYHHLVSVGLISGVLGKELGLSKGDIVQVALAGCLSDIGMAKIPQRILDRNSALTFEEYSEIKRHPSLGYQLIKDSTTLKKAAKLAIIQHHERLDGSGYPSGERGNNIHLFSRIVTLADVFHAMASERLYRGRQSPYRVIETLMHDGFGKFDIKVLNTLISKVVQISIGSTVQLSDDRKGTVVFINNRYPTRPVVHLEDGSLVDLDRSRELFIIDA</sequence>
<dbReference type="Gene3D" id="1.10.3210.10">
    <property type="entry name" value="Hypothetical protein af1432"/>
    <property type="match status" value="1"/>
</dbReference>
<dbReference type="SUPFAM" id="SSF109604">
    <property type="entry name" value="HD-domain/PDEase-like"/>
    <property type="match status" value="1"/>
</dbReference>
<proteinExistence type="predicted"/>
<dbReference type="InterPro" id="IPR003607">
    <property type="entry name" value="HD/PDEase_dom"/>
</dbReference>
<dbReference type="PANTHER" id="PTHR43155:SF2">
    <property type="entry name" value="CYCLIC DI-GMP PHOSPHODIESTERASE PA4108"/>
    <property type="match status" value="1"/>
</dbReference>
<reference evidence="2" key="1">
    <citation type="submission" date="2020-09" db="EMBL/GenBank/DDBJ databases">
        <title>Bacillus faecalis sp. nov., a moderately halophilic bacterium isolated from cow faeces.</title>
        <authorList>
            <person name="Jiang L."/>
            <person name="Lee J."/>
        </authorList>
    </citation>
    <scope>NUCLEOTIDE SEQUENCE</scope>
    <source>
        <strain evidence="2">AGMB 02131</strain>
    </source>
</reference>
<comment type="caution">
    <text evidence="2">The sequence shown here is derived from an EMBL/GenBank/DDBJ whole genome shotgun (WGS) entry which is preliminary data.</text>
</comment>
<gene>
    <name evidence="2" type="ORF">IEO70_13275</name>
</gene>
<protein>
    <submittedName>
        <fullName evidence="2">HD-GYP domain-containing protein</fullName>
    </submittedName>
</protein>
<evidence type="ECO:0000313" key="3">
    <source>
        <dbReference type="Proteomes" id="UP000602076"/>
    </source>
</evidence>
<dbReference type="SMART" id="SM00471">
    <property type="entry name" value="HDc"/>
    <property type="match status" value="1"/>
</dbReference>
<dbReference type="InterPro" id="IPR037522">
    <property type="entry name" value="HD_GYP_dom"/>
</dbReference>
<dbReference type="PANTHER" id="PTHR43155">
    <property type="entry name" value="CYCLIC DI-GMP PHOSPHODIESTERASE PA4108-RELATED"/>
    <property type="match status" value="1"/>
</dbReference>
<dbReference type="PROSITE" id="PS51832">
    <property type="entry name" value="HD_GYP"/>
    <property type="match status" value="1"/>
</dbReference>